<evidence type="ECO:0008006" key="4">
    <source>
        <dbReference type="Google" id="ProtNLM"/>
    </source>
</evidence>
<feature type="region of interest" description="Disordered" evidence="1">
    <location>
        <begin position="57"/>
        <end position="85"/>
    </location>
</feature>
<evidence type="ECO:0000256" key="1">
    <source>
        <dbReference type="SAM" id="MobiDB-lite"/>
    </source>
</evidence>
<gene>
    <name evidence="2" type="ORF">ASR47_10084</name>
</gene>
<organism evidence="2 3">
    <name type="scientific">Janthinobacterium psychrotolerans</name>
    <dbReference type="NCBI Taxonomy" id="1747903"/>
    <lineage>
        <taxon>Bacteria</taxon>
        <taxon>Pseudomonadati</taxon>
        <taxon>Pseudomonadota</taxon>
        <taxon>Betaproteobacteria</taxon>
        <taxon>Burkholderiales</taxon>
        <taxon>Oxalobacteraceae</taxon>
        <taxon>Janthinobacterium</taxon>
    </lineage>
</organism>
<name>A0A1A7C1Q8_9BURK</name>
<evidence type="ECO:0000313" key="3">
    <source>
        <dbReference type="Proteomes" id="UP000092713"/>
    </source>
</evidence>
<dbReference type="Proteomes" id="UP000092713">
    <property type="component" value="Unassembled WGS sequence"/>
</dbReference>
<proteinExistence type="predicted"/>
<protein>
    <recommendedName>
        <fullName evidence="4">DUF1840 domain-containing protein</fullName>
    </recommendedName>
</protein>
<dbReference type="InterPro" id="IPR014991">
    <property type="entry name" value="DUF1840"/>
</dbReference>
<dbReference type="EMBL" id="LOCQ01000055">
    <property type="protein sequence ID" value="OBV38944.1"/>
    <property type="molecule type" value="Genomic_DNA"/>
</dbReference>
<dbReference type="STRING" id="1747903.ASR47_10084"/>
<dbReference type="Pfam" id="PF08895">
    <property type="entry name" value="DUF1840"/>
    <property type="match status" value="1"/>
</dbReference>
<evidence type="ECO:0000313" key="2">
    <source>
        <dbReference type="EMBL" id="OBV38944.1"/>
    </source>
</evidence>
<sequence length="114" mass="12860">MLISFKSKSSPAVLMYQEHAQRILDILHKSPTRGVITPAEAGHALELLEKEVAETRLHPENDIEHDVHTPETLEDGETGEHARAQKVHFSQRAFPLMEMLRSAKAENESIIWGV</sequence>
<reference evidence="2 3" key="1">
    <citation type="submission" date="2016-04" db="EMBL/GenBank/DDBJ databases">
        <title>Draft genome sequence of Janthinobacterium psychrotolerans sp. nov., isolated from freshwater sediments in Denmark.</title>
        <authorList>
            <person name="Gong X."/>
            <person name="Skrivergaard S."/>
            <person name="Korsgaard B.S."/>
            <person name="Schreiber L."/>
            <person name="Marshall I.P."/>
            <person name="Finster K."/>
            <person name="Schramm A."/>
        </authorList>
    </citation>
    <scope>NUCLEOTIDE SEQUENCE [LARGE SCALE GENOMIC DNA]</scope>
    <source>
        <strain evidence="2 3">S3-2</strain>
    </source>
</reference>
<keyword evidence="3" id="KW-1185">Reference proteome</keyword>
<dbReference type="AlphaFoldDB" id="A0A1A7C1Q8"/>
<feature type="compositionally biased region" description="Basic and acidic residues" evidence="1">
    <location>
        <begin position="57"/>
        <end position="71"/>
    </location>
</feature>
<dbReference type="RefSeq" id="WP_065308182.1">
    <property type="nucleotide sequence ID" value="NZ_LOCQ01000055.1"/>
</dbReference>
<comment type="caution">
    <text evidence="2">The sequence shown here is derived from an EMBL/GenBank/DDBJ whole genome shotgun (WGS) entry which is preliminary data.</text>
</comment>
<accession>A0A1A7C1Q8</accession>
<dbReference type="OrthoDB" id="5296629at2"/>